<dbReference type="Proteomes" id="UP000646548">
    <property type="component" value="Unassembled WGS sequence"/>
</dbReference>
<proteinExistence type="predicted"/>
<dbReference type="EMBL" id="WKFB01000955">
    <property type="protein sequence ID" value="KAF6716546.1"/>
    <property type="molecule type" value="Genomic_DNA"/>
</dbReference>
<comment type="caution">
    <text evidence="1">The sequence shown here is derived from an EMBL/GenBank/DDBJ whole genome shotgun (WGS) entry which is preliminary data.</text>
</comment>
<accession>A0A834BYH2</accession>
<name>A0A834BYH2_ORYME</name>
<sequence>MEAVVARSGLTVDSFMDLREVPAGERHTAPRCIAATVDPFGHLVAAERTRKEPQTHHLLHEDLQRVFNAPVSSPNVNASPPEESAPC</sequence>
<protein>
    <submittedName>
        <fullName evidence="1">Uncharacterized protein</fullName>
    </submittedName>
</protein>
<reference evidence="1" key="1">
    <citation type="journal article" name="BMC Genomics">
        <title>Long-read sequencing and de novo genome assembly of marine medaka (Oryzias melastigma).</title>
        <authorList>
            <person name="Liang P."/>
            <person name="Saqib H.S.A."/>
            <person name="Ni X."/>
            <person name="Shen Y."/>
        </authorList>
    </citation>
    <scope>NUCLEOTIDE SEQUENCE</scope>
    <source>
        <strain evidence="1">Bigg-433</strain>
    </source>
</reference>
<dbReference type="AlphaFoldDB" id="A0A834BYH2"/>
<evidence type="ECO:0000313" key="2">
    <source>
        <dbReference type="Proteomes" id="UP000646548"/>
    </source>
</evidence>
<evidence type="ECO:0000313" key="1">
    <source>
        <dbReference type="EMBL" id="KAF6716546.1"/>
    </source>
</evidence>
<gene>
    <name evidence="1" type="ORF">FQA47_019745</name>
</gene>
<organism evidence="1 2">
    <name type="scientific">Oryzias melastigma</name>
    <name type="common">Marine medaka</name>
    <dbReference type="NCBI Taxonomy" id="30732"/>
    <lineage>
        <taxon>Eukaryota</taxon>
        <taxon>Metazoa</taxon>
        <taxon>Chordata</taxon>
        <taxon>Craniata</taxon>
        <taxon>Vertebrata</taxon>
        <taxon>Euteleostomi</taxon>
        <taxon>Actinopterygii</taxon>
        <taxon>Neopterygii</taxon>
        <taxon>Teleostei</taxon>
        <taxon>Neoteleostei</taxon>
        <taxon>Acanthomorphata</taxon>
        <taxon>Ovalentaria</taxon>
        <taxon>Atherinomorphae</taxon>
        <taxon>Beloniformes</taxon>
        <taxon>Adrianichthyidae</taxon>
        <taxon>Oryziinae</taxon>
        <taxon>Oryzias</taxon>
    </lineage>
</organism>